<protein>
    <recommendedName>
        <fullName evidence="4">PQ-loop repeat-containing protein</fullName>
    </recommendedName>
</protein>
<gene>
    <name evidence="2" type="ORF">ACETIH_05890</name>
</gene>
<keyword evidence="1" id="KW-0812">Transmembrane</keyword>
<keyword evidence="3" id="KW-1185">Reference proteome</keyword>
<sequence>MPVTSAEAALLLFTACNTARVFAYLPQIVKIGRDTQGATAISYATWSLFGISHLSTVAYAILVVSDWRMAAVFAANTLCCALIVGLTAWKRAVLGRRENGAPADPSPNTGALLDH</sequence>
<evidence type="ECO:0000256" key="1">
    <source>
        <dbReference type="SAM" id="Phobius"/>
    </source>
</evidence>
<organism evidence="2 3">
    <name type="scientific">Microvirga arabica</name>
    <dbReference type="NCBI Taxonomy" id="1128671"/>
    <lineage>
        <taxon>Bacteria</taxon>
        <taxon>Pseudomonadati</taxon>
        <taxon>Pseudomonadota</taxon>
        <taxon>Alphaproteobacteria</taxon>
        <taxon>Hyphomicrobiales</taxon>
        <taxon>Methylobacteriaceae</taxon>
        <taxon>Microvirga</taxon>
    </lineage>
</organism>
<dbReference type="EMBL" id="JBHOMY010000013">
    <property type="protein sequence ID" value="MFC1456260.1"/>
    <property type="molecule type" value="Genomic_DNA"/>
</dbReference>
<evidence type="ECO:0008006" key="4">
    <source>
        <dbReference type="Google" id="ProtNLM"/>
    </source>
</evidence>
<feature type="transmembrane region" description="Helical" evidence="1">
    <location>
        <begin position="67"/>
        <end position="89"/>
    </location>
</feature>
<keyword evidence="1" id="KW-1133">Transmembrane helix</keyword>
<keyword evidence="1" id="KW-0472">Membrane</keyword>
<dbReference type="Proteomes" id="UP001593940">
    <property type="component" value="Unassembled WGS sequence"/>
</dbReference>
<dbReference type="RefSeq" id="WP_203271311.1">
    <property type="nucleotide sequence ID" value="NZ_JAFBID010000011.1"/>
</dbReference>
<evidence type="ECO:0000313" key="2">
    <source>
        <dbReference type="EMBL" id="MFC1456260.1"/>
    </source>
</evidence>
<accession>A0ABV6Y4Z3</accession>
<comment type="caution">
    <text evidence="2">The sequence shown here is derived from an EMBL/GenBank/DDBJ whole genome shotgun (WGS) entry which is preliminary data.</text>
</comment>
<dbReference type="Gene3D" id="1.20.1280.290">
    <property type="match status" value="1"/>
</dbReference>
<reference evidence="2 3" key="1">
    <citation type="submission" date="2024-09" db="EMBL/GenBank/DDBJ databases">
        <title>Nodulacao em especies de Leguminosae Basais da Amazonia e Caracterizacao dos Rizobios e Bacterias Associadas aos Nodulos.</title>
        <authorList>
            <person name="Jambeiro I.C.A."/>
            <person name="Lopes I.S."/>
            <person name="Aguiar E.R.G.R."/>
            <person name="Santos A.F.J."/>
            <person name="Dos Santos J.M.F."/>
            <person name="Gross E."/>
        </authorList>
    </citation>
    <scope>NUCLEOTIDE SEQUENCE [LARGE SCALE GENOMIC DNA]</scope>
    <source>
        <strain evidence="2 3">BRUESC1165</strain>
    </source>
</reference>
<name>A0ABV6Y4Z3_9HYPH</name>
<evidence type="ECO:0000313" key="3">
    <source>
        <dbReference type="Proteomes" id="UP001593940"/>
    </source>
</evidence>
<proteinExistence type="predicted"/>
<feature type="transmembrane region" description="Helical" evidence="1">
    <location>
        <begin position="37"/>
        <end position="61"/>
    </location>
</feature>